<evidence type="ECO:0000259" key="4">
    <source>
        <dbReference type="Pfam" id="PF13458"/>
    </source>
</evidence>
<feature type="signal peptide" evidence="3">
    <location>
        <begin position="1"/>
        <end position="20"/>
    </location>
</feature>
<dbReference type="Gene3D" id="3.40.50.2300">
    <property type="match status" value="2"/>
</dbReference>
<dbReference type="InterPro" id="IPR028081">
    <property type="entry name" value="Leu-bd"/>
</dbReference>
<keyword evidence="6" id="KW-1185">Reference proteome</keyword>
<proteinExistence type="inferred from homology"/>
<dbReference type="PANTHER" id="PTHR30483">
    <property type="entry name" value="LEUCINE-SPECIFIC-BINDING PROTEIN"/>
    <property type="match status" value="1"/>
</dbReference>
<dbReference type="AlphaFoldDB" id="A0A7K1FKZ6"/>
<name>A0A7K1FKZ6_9ACTN</name>
<dbReference type="InterPro" id="IPR028082">
    <property type="entry name" value="Peripla_BP_I"/>
</dbReference>
<dbReference type="SUPFAM" id="SSF53822">
    <property type="entry name" value="Periplasmic binding protein-like I"/>
    <property type="match status" value="1"/>
</dbReference>
<gene>
    <name evidence="5" type="ORF">GIS00_08100</name>
</gene>
<sequence length="405" mass="42079">MHRRSLSLIGVAALTASLLAGCGSSDSGSGSGGNTVRIGQLAELTGGAASFGLPQANGIQLAVDEINAAGGFDVGGTKHTIELDTQDNKSDATAGVTALQKIRSDGAKYLVGTGSSAVLGAYLPIVKDDQNFISLVVGAALVGATDNVSIYRPRVTLTQYTAATLQYLQEKKLTKLALLSDSQHAGYVAETPTYLAGLEAAGIEVLAQESYKLGDTDFAAQLTAMLRTDPEVLSLRGYAPDTARIVKQARELGYDGPIVTNAGLSKTEVTDAQAGDSMTDVVDIVAPTSLDLVQNDTYKAAAEAFNTAYEAKFKEEPGFTSASAYSGVKILVAAMQKAGTVTDVPKVREALDALTPADVTGLVDSVKPNAEGKIFTNHQAAYEMVVRAYDPADQNFHAVSFVAGT</sequence>
<dbReference type="PANTHER" id="PTHR30483:SF6">
    <property type="entry name" value="PERIPLASMIC BINDING PROTEIN OF ABC TRANSPORTER FOR NATURAL AMINO ACIDS"/>
    <property type="match status" value="1"/>
</dbReference>
<dbReference type="Pfam" id="PF13458">
    <property type="entry name" value="Peripla_BP_6"/>
    <property type="match status" value="1"/>
</dbReference>
<keyword evidence="2 3" id="KW-0732">Signal</keyword>
<feature type="domain" description="Leucine-binding protein" evidence="4">
    <location>
        <begin position="35"/>
        <end position="366"/>
    </location>
</feature>
<protein>
    <submittedName>
        <fullName evidence="5">ABC transporter substrate-binding protein</fullName>
    </submittedName>
</protein>
<dbReference type="Proteomes" id="UP000460221">
    <property type="component" value="Unassembled WGS sequence"/>
</dbReference>
<dbReference type="RefSeq" id="WP_154767649.1">
    <property type="nucleotide sequence ID" value="NZ_WLYK01000001.1"/>
</dbReference>
<comment type="similarity">
    <text evidence="1">Belongs to the leucine-binding protein family.</text>
</comment>
<evidence type="ECO:0000256" key="2">
    <source>
        <dbReference type="ARBA" id="ARBA00022729"/>
    </source>
</evidence>
<evidence type="ECO:0000256" key="3">
    <source>
        <dbReference type="SAM" id="SignalP"/>
    </source>
</evidence>
<accession>A0A7K1FKZ6</accession>
<evidence type="ECO:0000256" key="1">
    <source>
        <dbReference type="ARBA" id="ARBA00010062"/>
    </source>
</evidence>
<dbReference type="PROSITE" id="PS51257">
    <property type="entry name" value="PROKAR_LIPOPROTEIN"/>
    <property type="match status" value="1"/>
</dbReference>
<comment type="caution">
    <text evidence="5">The sequence shown here is derived from an EMBL/GenBank/DDBJ whole genome shotgun (WGS) entry which is preliminary data.</text>
</comment>
<feature type="chain" id="PRO_5039367021" evidence="3">
    <location>
        <begin position="21"/>
        <end position="405"/>
    </location>
</feature>
<reference evidence="5 6" key="1">
    <citation type="submission" date="2019-11" db="EMBL/GenBank/DDBJ databases">
        <authorList>
            <person name="Jiang L.-Q."/>
        </authorList>
    </citation>
    <scope>NUCLEOTIDE SEQUENCE [LARGE SCALE GENOMIC DNA]</scope>
    <source>
        <strain evidence="5 6">YIM 132087</strain>
    </source>
</reference>
<organism evidence="5 6">
    <name type="scientific">Nakamurella alba</name>
    <dbReference type="NCBI Taxonomy" id="2665158"/>
    <lineage>
        <taxon>Bacteria</taxon>
        <taxon>Bacillati</taxon>
        <taxon>Actinomycetota</taxon>
        <taxon>Actinomycetes</taxon>
        <taxon>Nakamurellales</taxon>
        <taxon>Nakamurellaceae</taxon>
        <taxon>Nakamurella</taxon>
    </lineage>
</organism>
<evidence type="ECO:0000313" key="5">
    <source>
        <dbReference type="EMBL" id="MTD13903.1"/>
    </source>
</evidence>
<dbReference type="InterPro" id="IPR051010">
    <property type="entry name" value="BCAA_transport"/>
</dbReference>
<evidence type="ECO:0000313" key="6">
    <source>
        <dbReference type="Proteomes" id="UP000460221"/>
    </source>
</evidence>
<dbReference type="EMBL" id="WLYK01000001">
    <property type="protein sequence ID" value="MTD13903.1"/>
    <property type="molecule type" value="Genomic_DNA"/>
</dbReference>